<evidence type="ECO:0000313" key="2">
    <source>
        <dbReference type="EMBL" id="KFB34908.1"/>
    </source>
</evidence>
<protein>
    <submittedName>
        <fullName evidence="2 3">Uncharacterized protein</fullName>
    </submittedName>
</protein>
<reference evidence="2 4" key="1">
    <citation type="journal article" date="2014" name="BMC Genomics">
        <title>Genome sequence of Anopheles sinensis provides insight into genetics basis of mosquito competence for malaria parasites.</title>
        <authorList>
            <person name="Zhou D."/>
            <person name="Zhang D."/>
            <person name="Ding G."/>
            <person name="Shi L."/>
            <person name="Hou Q."/>
            <person name="Ye Y."/>
            <person name="Xu Y."/>
            <person name="Zhou H."/>
            <person name="Xiong C."/>
            <person name="Li S."/>
            <person name="Yu J."/>
            <person name="Hong S."/>
            <person name="Yu X."/>
            <person name="Zou P."/>
            <person name="Chen C."/>
            <person name="Chang X."/>
            <person name="Wang W."/>
            <person name="Lv Y."/>
            <person name="Sun Y."/>
            <person name="Ma L."/>
            <person name="Shen B."/>
            <person name="Zhu C."/>
        </authorList>
    </citation>
    <scope>NUCLEOTIDE SEQUENCE [LARGE SCALE GENOMIC DNA]</scope>
</reference>
<dbReference type="EMBL" id="ATLV01003054">
    <property type="status" value="NOT_ANNOTATED_CDS"/>
    <property type="molecule type" value="Genomic_DNA"/>
</dbReference>
<dbReference type="VEuPathDB" id="VectorBase:ASIC000592"/>
<reference evidence="3" key="2">
    <citation type="submission" date="2020-05" db="UniProtKB">
        <authorList>
            <consortium name="EnsemblMetazoa"/>
        </authorList>
    </citation>
    <scope>IDENTIFICATION</scope>
</reference>
<proteinExistence type="predicted"/>
<dbReference type="Proteomes" id="UP000030765">
    <property type="component" value="Unassembled WGS sequence"/>
</dbReference>
<dbReference type="EMBL" id="KE524109">
    <property type="protein sequence ID" value="KFB34908.1"/>
    <property type="molecule type" value="Genomic_DNA"/>
</dbReference>
<dbReference type="EnsemblMetazoa" id="ASIC000592-RA">
    <property type="protein sequence ID" value="ASIC000592-PA"/>
    <property type="gene ID" value="ASIC000592"/>
</dbReference>
<evidence type="ECO:0000256" key="1">
    <source>
        <dbReference type="SAM" id="MobiDB-lite"/>
    </source>
</evidence>
<name>A0A084VAB4_ANOSI</name>
<evidence type="ECO:0000313" key="4">
    <source>
        <dbReference type="Proteomes" id="UP000030765"/>
    </source>
</evidence>
<sequence>MVAEGLSTAAEGGEILSRKTEGKTKKRCPTLATDLCGLKRRKLTGSNIYAGPGTWDSDPCHLGKRVLASATFRDNRDRHNKSA</sequence>
<organism evidence="2">
    <name type="scientific">Anopheles sinensis</name>
    <name type="common">Mosquito</name>
    <dbReference type="NCBI Taxonomy" id="74873"/>
    <lineage>
        <taxon>Eukaryota</taxon>
        <taxon>Metazoa</taxon>
        <taxon>Ecdysozoa</taxon>
        <taxon>Arthropoda</taxon>
        <taxon>Hexapoda</taxon>
        <taxon>Insecta</taxon>
        <taxon>Pterygota</taxon>
        <taxon>Neoptera</taxon>
        <taxon>Endopterygota</taxon>
        <taxon>Diptera</taxon>
        <taxon>Nematocera</taxon>
        <taxon>Culicoidea</taxon>
        <taxon>Culicidae</taxon>
        <taxon>Anophelinae</taxon>
        <taxon>Anopheles</taxon>
    </lineage>
</organism>
<gene>
    <name evidence="2" type="ORF">ZHAS_00000592</name>
</gene>
<accession>A0A084VAB4</accession>
<evidence type="ECO:0000313" key="3">
    <source>
        <dbReference type="EnsemblMetazoa" id="ASIC000592-PA"/>
    </source>
</evidence>
<dbReference type="AlphaFoldDB" id="A0A084VAB4"/>
<keyword evidence="4" id="KW-1185">Reference proteome</keyword>
<feature type="region of interest" description="Disordered" evidence="1">
    <location>
        <begin position="1"/>
        <end position="24"/>
    </location>
</feature>